<keyword evidence="1" id="KW-0560">Oxidoreductase</keyword>
<accession>A0ABM1EXE1</accession>
<dbReference type="PANTHER" id="PTHR43975">
    <property type="entry name" value="ZGC:101858"/>
    <property type="match status" value="1"/>
</dbReference>
<keyword evidence="2" id="KW-1185">Reference proteome</keyword>
<protein>
    <submittedName>
        <fullName evidence="3">Uncharacterized oxidoreductase TM_0325-like</fullName>
    </submittedName>
</protein>
<dbReference type="PRINTS" id="PR00080">
    <property type="entry name" value="SDRFAMILY"/>
</dbReference>
<sequence>MTSLKGKVCLITGASRGIGAATAIRFASLGAKLALTDRDFAALKKTKQLCVVKGLAENEVFLSVGDLAVDADLKRVFNECTSYYNGTLDVLVNNAGIYVTGSVLNTSIETFDKIMNTNTRPVFYLTHLAAPFLIETKGVIVNVSSLAGLRSSPEVNAYSMSKAAIEQFTCCTALDLASNGVRCNAVSPGSIKTDAHNREGLMDDEALAAYFEKRSTLHPLGRVGETHDVTNAIVFLVSDDSSFMTGVTMFVDGGRCVTTR</sequence>
<dbReference type="InterPro" id="IPR002347">
    <property type="entry name" value="SDR_fam"/>
</dbReference>
<organism evidence="2 3">
    <name type="scientific">Priapulus caudatus</name>
    <name type="common">Priapulid worm</name>
    <dbReference type="NCBI Taxonomy" id="37621"/>
    <lineage>
        <taxon>Eukaryota</taxon>
        <taxon>Metazoa</taxon>
        <taxon>Ecdysozoa</taxon>
        <taxon>Scalidophora</taxon>
        <taxon>Priapulida</taxon>
        <taxon>Priapulimorpha</taxon>
        <taxon>Priapulimorphida</taxon>
        <taxon>Priapulidae</taxon>
        <taxon>Priapulus</taxon>
    </lineage>
</organism>
<dbReference type="InterPro" id="IPR036291">
    <property type="entry name" value="NAD(P)-bd_dom_sf"/>
</dbReference>
<dbReference type="RefSeq" id="XP_014676862.1">
    <property type="nucleotide sequence ID" value="XM_014821376.1"/>
</dbReference>
<dbReference type="PROSITE" id="PS00061">
    <property type="entry name" value="ADH_SHORT"/>
    <property type="match status" value="1"/>
</dbReference>
<proteinExistence type="predicted"/>
<gene>
    <name evidence="3" type="primary">LOC106816753</name>
</gene>
<dbReference type="PANTHER" id="PTHR43975:SF2">
    <property type="entry name" value="EG:BACR7A4.14 PROTEIN-RELATED"/>
    <property type="match status" value="1"/>
</dbReference>
<dbReference type="Pfam" id="PF13561">
    <property type="entry name" value="adh_short_C2"/>
    <property type="match status" value="1"/>
</dbReference>
<evidence type="ECO:0000313" key="3">
    <source>
        <dbReference type="RefSeq" id="XP_014676862.1"/>
    </source>
</evidence>
<evidence type="ECO:0000313" key="2">
    <source>
        <dbReference type="Proteomes" id="UP000695022"/>
    </source>
</evidence>
<dbReference type="InterPro" id="IPR020904">
    <property type="entry name" value="Sc_DH/Rdtase_CS"/>
</dbReference>
<dbReference type="Proteomes" id="UP000695022">
    <property type="component" value="Unplaced"/>
</dbReference>
<reference evidence="3" key="1">
    <citation type="submission" date="2025-08" db="UniProtKB">
        <authorList>
            <consortium name="RefSeq"/>
        </authorList>
    </citation>
    <scope>IDENTIFICATION</scope>
</reference>
<evidence type="ECO:0000256" key="1">
    <source>
        <dbReference type="ARBA" id="ARBA00023002"/>
    </source>
</evidence>
<dbReference type="PRINTS" id="PR00081">
    <property type="entry name" value="GDHRDH"/>
</dbReference>
<dbReference type="Gene3D" id="3.40.50.720">
    <property type="entry name" value="NAD(P)-binding Rossmann-like Domain"/>
    <property type="match status" value="1"/>
</dbReference>
<dbReference type="SUPFAM" id="SSF51735">
    <property type="entry name" value="NAD(P)-binding Rossmann-fold domains"/>
    <property type="match status" value="1"/>
</dbReference>
<dbReference type="GeneID" id="106816753"/>
<name>A0ABM1EXE1_PRICU</name>